<dbReference type="OrthoDB" id="9771666at2"/>
<organism evidence="2 3">
    <name type="scientific">Methylobacterium aquaticum</name>
    <dbReference type="NCBI Taxonomy" id="270351"/>
    <lineage>
        <taxon>Bacteria</taxon>
        <taxon>Pseudomonadati</taxon>
        <taxon>Pseudomonadota</taxon>
        <taxon>Alphaproteobacteria</taxon>
        <taxon>Hyphomicrobiales</taxon>
        <taxon>Methylobacteriaceae</taxon>
        <taxon>Methylobacterium</taxon>
    </lineage>
</organism>
<feature type="domain" description="Dienelactone hydrolase" evidence="1">
    <location>
        <begin position="77"/>
        <end position="300"/>
    </location>
</feature>
<gene>
    <name evidence="2" type="ORF">Maq22A_c16080</name>
</gene>
<dbReference type="Pfam" id="PF01738">
    <property type="entry name" value="DLH"/>
    <property type="match status" value="1"/>
</dbReference>
<dbReference type="RefSeq" id="WP_145984662.1">
    <property type="nucleotide sequence ID" value="NZ_AP014704.1"/>
</dbReference>
<dbReference type="AlphaFoldDB" id="A0A0C6FTQ0"/>
<dbReference type="InterPro" id="IPR051049">
    <property type="entry name" value="Dienelactone_hydrolase-like"/>
</dbReference>
<dbReference type="EMBL" id="AP014704">
    <property type="protein sequence ID" value="BAQ46355.1"/>
    <property type="molecule type" value="Genomic_DNA"/>
</dbReference>
<dbReference type="STRING" id="270351.Maq22A_c16080"/>
<dbReference type="InterPro" id="IPR002925">
    <property type="entry name" value="Dienelactn_hydro"/>
</dbReference>
<dbReference type="PATRIC" id="fig|270351.10.peg.3094"/>
<dbReference type="GO" id="GO:0016787">
    <property type="term" value="F:hydrolase activity"/>
    <property type="evidence" value="ECO:0007669"/>
    <property type="project" value="InterPro"/>
</dbReference>
<protein>
    <submittedName>
        <fullName evidence="2">Carboxymethylenebutenolidase</fullName>
    </submittedName>
</protein>
<dbReference type="Proteomes" id="UP000061432">
    <property type="component" value="Chromosome"/>
</dbReference>
<dbReference type="PANTHER" id="PTHR46623">
    <property type="entry name" value="CARBOXYMETHYLENEBUTENOLIDASE-RELATED"/>
    <property type="match status" value="1"/>
</dbReference>
<proteinExistence type="predicted"/>
<dbReference type="SUPFAM" id="SSF53474">
    <property type="entry name" value="alpha/beta-Hydrolases"/>
    <property type="match status" value="1"/>
</dbReference>
<dbReference type="InterPro" id="IPR029058">
    <property type="entry name" value="AB_hydrolase_fold"/>
</dbReference>
<dbReference type="Gene3D" id="3.40.50.1820">
    <property type="entry name" value="alpha/beta hydrolase"/>
    <property type="match status" value="1"/>
</dbReference>
<evidence type="ECO:0000313" key="3">
    <source>
        <dbReference type="Proteomes" id="UP000061432"/>
    </source>
</evidence>
<evidence type="ECO:0000313" key="2">
    <source>
        <dbReference type="EMBL" id="BAQ46355.1"/>
    </source>
</evidence>
<accession>A0A0C6FTQ0</accession>
<reference evidence="3" key="2">
    <citation type="submission" date="2015-01" db="EMBL/GenBank/DDBJ databases">
        <title>Complete genome sequence of Methylobacterium aquaticum strain 22A.</title>
        <authorList>
            <person name="Tani A."/>
            <person name="Ogura Y."/>
            <person name="Hayashi T."/>
        </authorList>
    </citation>
    <scope>NUCLEOTIDE SEQUENCE [LARGE SCALE GENOMIC DNA]</scope>
    <source>
        <strain evidence="3">MA-22A</strain>
    </source>
</reference>
<reference evidence="2 3" key="1">
    <citation type="journal article" date="2015" name="Genome Announc.">
        <title>Complete Genome Sequence of Methylobacterium aquaticum Strain 22A, Isolated from Racomitrium japonicum Moss.</title>
        <authorList>
            <person name="Tani A."/>
            <person name="Ogura Y."/>
            <person name="Hayashi T."/>
            <person name="Kimbara K."/>
        </authorList>
    </citation>
    <scope>NUCLEOTIDE SEQUENCE [LARGE SCALE GENOMIC DNA]</scope>
    <source>
        <strain evidence="2 3">MA-22A</strain>
    </source>
</reference>
<evidence type="ECO:0000259" key="1">
    <source>
        <dbReference type="Pfam" id="PF01738"/>
    </source>
</evidence>
<name>A0A0C6FTQ0_9HYPH</name>
<dbReference type="KEGG" id="maqu:Maq22A_c16080"/>
<sequence length="303" mass="32079">MATSDAARQGGRQDGSTDLEQLDGLVIPPFSRRGFVMTSLMTGLTLATTRVEAQAIRTDEAGIVAGEVRIPVGDGPMPAYRAMPEGAGPFPIVLVVEEIFGVHDYLKDICRRLAKAGYTAVAPELFARQGDVSKMTDVQEIVREVVSKTPDAQVMGDLDATAAWAASEAKGAAGKVGITGWCRGGRTVWLYAAHSANLKAGVAWYGNFGGTRSAIQPKTAADVIADIRAPILGLYGAADTGIPVADVDKAREAAKAAGKDVEIVVFPDAPHGFHADYRPSYRKGPAEDGWGRMLAWFRQHGVA</sequence>
<dbReference type="PANTHER" id="PTHR46623:SF6">
    <property type="entry name" value="ALPHA_BETA-HYDROLASES SUPERFAMILY PROTEIN"/>
    <property type="match status" value="1"/>
</dbReference>